<evidence type="ECO:0000259" key="13">
    <source>
        <dbReference type="PROSITE" id="PS50011"/>
    </source>
</evidence>
<gene>
    <name evidence="15" type="ORF">SEMRO_2562_G331340.1</name>
</gene>
<evidence type="ECO:0000256" key="6">
    <source>
        <dbReference type="ARBA" id="ARBA00022989"/>
    </source>
</evidence>
<dbReference type="Pfam" id="PF00211">
    <property type="entry name" value="Guanylate_cyc"/>
    <property type="match status" value="1"/>
</dbReference>
<dbReference type="PROSITE" id="PS00107">
    <property type="entry name" value="PROTEIN_KINASE_ATP"/>
    <property type="match status" value="1"/>
</dbReference>
<evidence type="ECO:0000256" key="11">
    <source>
        <dbReference type="SAM" id="MobiDB-lite"/>
    </source>
</evidence>
<dbReference type="EMBL" id="CAICTM010002560">
    <property type="protein sequence ID" value="CAB9529621.1"/>
    <property type="molecule type" value="Genomic_DNA"/>
</dbReference>
<dbReference type="SMART" id="SM00220">
    <property type="entry name" value="S_TKc"/>
    <property type="match status" value="1"/>
</dbReference>
<dbReference type="GO" id="GO:0005524">
    <property type="term" value="F:ATP binding"/>
    <property type="evidence" value="ECO:0007669"/>
    <property type="project" value="UniProtKB-UniRule"/>
</dbReference>
<dbReference type="InterPro" id="IPR008271">
    <property type="entry name" value="Ser/Thr_kinase_AS"/>
</dbReference>
<keyword evidence="3" id="KW-0812">Transmembrane</keyword>
<feature type="region of interest" description="Disordered" evidence="11">
    <location>
        <begin position="818"/>
        <end position="884"/>
    </location>
</feature>
<dbReference type="InterPro" id="IPR001054">
    <property type="entry name" value="A/G_cyclase"/>
</dbReference>
<dbReference type="EC" id="4.6.1.2" evidence="2"/>
<dbReference type="InterPro" id="IPR000719">
    <property type="entry name" value="Prot_kinase_dom"/>
</dbReference>
<keyword evidence="16" id="KW-1185">Reference proteome</keyword>
<evidence type="ECO:0000313" key="15">
    <source>
        <dbReference type="EMBL" id="CAB9529621.1"/>
    </source>
</evidence>
<dbReference type="Gene3D" id="1.10.510.10">
    <property type="entry name" value="Transferase(Phosphotransferase) domain 1"/>
    <property type="match status" value="1"/>
</dbReference>
<evidence type="ECO:0000256" key="4">
    <source>
        <dbReference type="ARBA" id="ARBA00022741"/>
    </source>
</evidence>
<evidence type="ECO:0000256" key="8">
    <source>
        <dbReference type="ARBA" id="ARBA00023239"/>
    </source>
</evidence>
<evidence type="ECO:0000256" key="12">
    <source>
        <dbReference type="SAM" id="SignalP"/>
    </source>
</evidence>
<dbReference type="PROSITE" id="PS00108">
    <property type="entry name" value="PROTEIN_KINASE_ST"/>
    <property type="match status" value="1"/>
</dbReference>
<dbReference type="GO" id="GO:0005886">
    <property type="term" value="C:plasma membrane"/>
    <property type="evidence" value="ECO:0007669"/>
    <property type="project" value="TreeGrafter"/>
</dbReference>
<name>A0A9N8F1P5_9STRA</name>
<proteinExistence type="predicted"/>
<reference evidence="15" key="1">
    <citation type="submission" date="2020-06" db="EMBL/GenBank/DDBJ databases">
        <authorList>
            <consortium name="Plant Systems Biology data submission"/>
        </authorList>
    </citation>
    <scope>NUCLEOTIDE SEQUENCE</scope>
    <source>
        <strain evidence="15">D6</strain>
    </source>
</reference>
<sequence length="1351" mass="148002">MIMSELSLRLFLLVSVLTNAGAQTTAVNFMTGTTDTGEECFCEVSDLLAETGAPEKPIAGSDVVLSNVECNPDDIATCQANCEGLHGKDQYLADKCCAYVGQSASLLAFEEDSLWVPRLEEFNRCTGARVRLEYLPEGEDGMADALRQDLGDDVSHDQGNAEGQGIFDAYIVQAPWLWPVVNGLDNLTPRIRESADTVKFLDINPASRAAVSYNGTVRALPLDTDYIALGWRQDVFHKYQIPERMTPPRTIQDLAFVAEKLHGLDFNEDGEGDWGVCLTPQVNYFHAFVAPLMQTNLNDPENGLPTGQNMFFAADTFEPLIRQPAFKTAVETYYKIIRNSNCGEQLSNGEKCDRKTAFPTGRCAMVISMPGTLTKMLLDGAKYAPQRRVDDTTGEVLWDINNMTLGGGGTYWGRRAPFPGSTVVQKWDRAAGYPLVECSADNGRHCPLADENGVNNAPFFAEGGEAYALNGRQAKPAARAVMWDLFTWLSELPETALPLSGQYRKSHLNEEHREVLTDEAGWPNQMVDDIFNLLGKYFKSEDEGGNPVQDLLMLGFPEYMGALDEELHDKFLGVKTDSTGGVFNRNDPVRSVDPYLDHDSYNEAYTAFIDALEERYHAISASISGGRMGQLQRWRSSLNLPLRTEEELCFATLSSNQIDAFVGLKCATRVSFDSLCQTQPDIVANYDVQLCDSLKSDSNLAVVIPSIVIPLIIVAVIGAYIYGEKKKQRGDNVWQIDPDELIYKDPIEVIGHGKFGEVVLAEYRGTTVAVKTVNPARLVDGFHDEEQPGISSRISISSRNSKSMKSVPLMFGGAGNGTSSARSSLGSGSAKVKMGTGSAKVNRGTGSAKVNRGTGSAKVGRGTGSAKLTVGTGSAKTRGSSSSRGIASITASGLASMTKTALGLTSVTQEAREMREEFIAEIRLLANLQEHRNIVCVMGAVVNGTHEPKLVLEYMERGSLFDLLHNANFPISGELIHNILTDVIQGVRFLHNAKPHAVIHSDLKSSNILIDERWRAKVADFGWGTAGTPYWTAPEVLRQETLYTPESDVYAVGVVLYEMYSRSTPYEGEDYDTVLKKVADPAIRKRPPAPTTMSSSIADMMRDCLRDAPEERPTLNELGSRISRLSMDDIEYQVQGDGPGSQIMFPENVARALSKGHSVDIQTHENVSVVYCEIIGFSALTAELPPLKIADMLQRLHDHFDVLSDKHSVFKVDVLGSSSWMGATNCVQHQPDHTARMAKFVIEAIEAAGTTLIDEDNPERGYVQIQTAMISGEVKAKVVGTRSPRYSLFGPIIEAVTYLAGEKSEAGKIVCTEREQGVLERRAPEIPVLIKSRVFIPGFGATLTFWVNEKN</sequence>
<keyword evidence="4 10" id="KW-0547">Nucleotide-binding</keyword>
<dbReference type="PANTHER" id="PTHR11920">
    <property type="entry name" value="GUANYLYL CYCLASE"/>
    <property type="match status" value="1"/>
</dbReference>
<feature type="domain" description="Guanylate cyclase" evidence="14">
    <location>
        <begin position="1168"/>
        <end position="1300"/>
    </location>
</feature>
<dbReference type="GO" id="GO:0007168">
    <property type="term" value="P:receptor guanylyl cyclase signaling pathway"/>
    <property type="evidence" value="ECO:0007669"/>
    <property type="project" value="TreeGrafter"/>
</dbReference>
<accession>A0A9N8F1P5</accession>
<dbReference type="GO" id="GO:0004672">
    <property type="term" value="F:protein kinase activity"/>
    <property type="evidence" value="ECO:0007669"/>
    <property type="project" value="InterPro"/>
</dbReference>
<dbReference type="InterPro" id="IPR017441">
    <property type="entry name" value="Protein_kinase_ATP_BS"/>
</dbReference>
<evidence type="ECO:0000256" key="3">
    <source>
        <dbReference type="ARBA" id="ARBA00022692"/>
    </source>
</evidence>
<dbReference type="InterPro" id="IPR011009">
    <property type="entry name" value="Kinase-like_dom_sf"/>
</dbReference>
<dbReference type="GO" id="GO:0004016">
    <property type="term" value="F:adenylate cyclase activity"/>
    <property type="evidence" value="ECO:0007669"/>
    <property type="project" value="TreeGrafter"/>
</dbReference>
<feature type="binding site" evidence="10">
    <location>
        <position position="771"/>
    </location>
    <ligand>
        <name>ATP</name>
        <dbReference type="ChEBI" id="CHEBI:30616"/>
    </ligand>
</feature>
<dbReference type="SMART" id="SM00044">
    <property type="entry name" value="CYCc"/>
    <property type="match status" value="1"/>
</dbReference>
<dbReference type="PROSITE" id="PS50125">
    <property type="entry name" value="GUANYLATE_CYCLASE_2"/>
    <property type="match status" value="1"/>
</dbReference>
<feature type="chain" id="PRO_5040417263" description="guanylate cyclase" evidence="12">
    <location>
        <begin position="23"/>
        <end position="1351"/>
    </location>
</feature>
<evidence type="ECO:0000256" key="7">
    <source>
        <dbReference type="ARBA" id="ARBA00023136"/>
    </source>
</evidence>
<dbReference type="InterPro" id="IPR050401">
    <property type="entry name" value="Cyclic_nucleotide_synthase"/>
</dbReference>
<comment type="caution">
    <text evidence="15">The sequence shown here is derived from an EMBL/GenBank/DDBJ whole genome shotgun (WGS) entry which is preliminary data.</text>
</comment>
<dbReference type="SUPFAM" id="SSF55073">
    <property type="entry name" value="Nucleotide cyclase"/>
    <property type="match status" value="1"/>
</dbReference>
<evidence type="ECO:0000256" key="1">
    <source>
        <dbReference type="ARBA" id="ARBA00004167"/>
    </source>
</evidence>
<dbReference type="Gene3D" id="3.30.70.1230">
    <property type="entry name" value="Nucleotide cyclase"/>
    <property type="match status" value="1"/>
</dbReference>
<dbReference type="SUPFAM" id="SSF53850">
    <property type="entry name" value="Periplasmic binding protein-like II"/>
    <property type="match status" value="1"/>
</dbReference>
<keyword evidence="15" id="KW-0418">Kinase</keyword>
<dbReference type="Proteomes" id="UP001153069">
    <property type="component" value="Unassembled WGS sequence"/>
</dbReference>
<dbReference type="InterPro" id="IPR029787">
    <property type="entry name" value="Nucleotide_cyclase"/>
</dbReference>
<dbReference type="GO" id="GO:0001653">
    <property type="term" value="F:peptide receptor activity"/>
    <property type="evidence" value="ECO:0007669"/>
    <property type="project" value="TreeGrafter"/>
</dbReference>
<evidence type="ECO:0000256" key="5">
    <source>
        <dbReference type="ARBA" id="ARBA00022840"/>
    </source>
</evidence>
<keyword evidence="8" id="KW-0456">Lyase</keyword>
<evidence type="ECO:0000313" key="16">
    <source>
        <dbReference type="Proteomes" id="UP001153069"/>
    </source>
</evidence>
<protein>
    <recommendedName>
        <fullName evidence="2">guanylate cyclase</fullName>
        <ecNumber evidence="2">4.6.1.2</ecNumber>
    </recommendedName>
</protein>
<organism evidence="15 16">
    <name type="scientific">Seminavis robusta</name>
    <dbReference type="NCBI Taxonomy" id="568900"/>
    <lineage>
        <taxon>Eukaryota</taxon>
        <taxon>Sar</taxon>
        <taxon>Stramenopiles</taxon>
        <taxon>Ochrophyta</taxon>
        <taxon>Bacillariophyta</taxon>
        <taxon>Bacillariophyceae</taxon>
        <taxon>Bacillariophycidae</taxon>
        <taxon>Naviculales</taxon>
        <taxon>Naviculaceae</taxon>
        <taxon>Seminavis</taxon>
    </lineage>
</organism>
<dbReference type="PROSITE" id="PS50011">
    <property type="entry name" value="PROTEIN_KINASE_DOM"/>
    <property type="match status" value="1"/>
</dbReference>
<dbReference type="OrthoDB" id="542878at2759"/>
<evidence type="ECO:0000259" key="14">
    <source>
        <dbReference type="PROSITE" id="PS50125"/>
    </source>
</evidence>
<feature type="domain" description="Protein kinase" evidence="13">
    <location>
        <begin position="744"/>
        <end position="1125"/>
    </location>
</feature>
<evidence type="ECO:0000256" key="10">
    <source>
        <dbReference type="PROSITE-ProRule" id="PRU10141"/>
    </source>
</evidence>
<dbReference type="CDD" id="cd07302">
    <property type="entry name" value="CHD"/>
    <property type="match status" value="1"/>
</dbReference>
<keyword evidence="5 10" id="KW-0067">ATP-binding</keyword>
<keyword evidence="6" id="KW-1133">Transmembrane helix</keyword>
<dbReference type="Pfam" id="PF00069">
    <property type="entry name" value="Pkinase"/>
    <property type="match status" value="1"/>
</dbReference>
<dbReference type="Gene3D" id="3.40.190.10">
    <property type="entry name" value="Periplasmic binding protein-like II"/>
    <property type="match status" value="2"/>
</dbReference>
<keyword evidence="12" id="KW-0732">Signal</keyword>
<dbReference type="SUPFAM" id="SSF56112">
    <property type="entry name" value="Protein kinase-like (PK-like)"/>
    <property type="match status" value="1"/>
</dbReference>
<dbReference type="PANTHER" id="PTHR11920:SF335">
    <property type="entry name" value="GUANYLATE CYCLASE"/>
    <property type="match status" value="1"/>
</dbReference>
<dbReference type="GO" id="GO:0035556">
    <property type="term" value="P:intracellular signal transduction"/>
    <property type="evidence" value="ECO:0007669"/>
    <property type="project" value="InterPro"/>
</dbReference>
<evidence type="ECO:0000256" key="2">
    <source>
        <dbReference type="ARBA" id="ARBA00012202"/>
    </source>
</evidence>
<feature type="signal peptide" evidence="12">
    <location>
        <begin position="1"/>
        <end position="22"/>
    </location>
</feature>
<comment type="subcellular location">
    <subcellularLocation>
        <location evidence="1">Membrane</location>
        <topology evidence="1">Single-pass membrane protein</topology>
    </subcellularLocation>
</comment>
<feature type="compositionally biased region" description="Low complexity" evidence="11">
    <location>
        <begin position="819"/>
        <end position="830"/>
    </location>
</feature>
<dbReference type="Gene3D" id="3.30.200.20">
    <property type="entry name" value="Phosphorylase Kinase, domain 1"/>
    <property type="match status" value="1"/>
</dbReference>
<dbReference type="GO" id="GO:0004383">
    <property type="term" value="F:guanylate cyclase activity"/>
    <property type="evidence" value="ECO:0007669"/>
    <property type="project" value="UniProtKB-EC"/>
</dbReference>
<evidence type="ECO:0000256" key="9">
    <source>
        <dbReference type="ARBA" id="ARBA00023293"/>
    </source>
</evidence>
<keyword evidence="9" id="KW-0141">cGMP biosynthesis</keyword>
<keyword evidence="15" id="KW-0808">Transferase</keyword>
<keyword evidence="7" id="KW-0472">Membrane</keyword>